<feature type="compositionally biased region" description="Low complexity" evidence="1">
    <location>
        <begin position="81"/>
        <end position="90"/>
    </location>
</feature>
<dbReference type="AlphaFoldDB" id="A0AAN6NZ09"/>
<evidence type="ECO:0000313" key="3">
    <source>
        <dbReference type="Proteomes" id="UP001303222"/>
    </source>
</evidence>
<evidence type="ECO:0000313" key="2">
    <source>
        <dbReference type="EMBL" id="KAK3952718.1"/>
    </source>
</evidence>
<keyword evidence="3" id="KW-1185">Reference proteome</keyword>
<accession>A0AAN6NZ09</accession>
<dbReference type="EMBL" id="MU859118">
    <property type="protein sequence ID" value="KAK3952718.1"/>
    <property type="molecule type" value="Genomic_DNA"/>
</dbReference>
<protein>
    <submittedName>
        <fullName evidence="2">Uncharacterized protein</fullName>
    </submittedName>
</protein>
<name>A0AAN6NZ09_9PEZI</name>
<gene>
    <name evidence="2" type="ORF">QBC32DRAFT_340623</name>
</gene>
<reference evidence="2" key="2">
    <citation type="submission" date="2023-06" db="EMBL/GenBank/DDBJ databases">
        <authorList>
            <consortium name="Lawrence Berkeley National Laboratory"/>
            <person name="Mondo S.J."/>
            <person name="Hensen N."/>
            <person name="Bonometti L."/>
            <person name="Westerberg I."/>
            <person name="Brannstrom I.O."/>
            <person name="Guillou S."/>
            <person name="Cros-Aarteil S."/>
            <person name="Calhoun S."/>
            <person name="Haridas S."/>
            <person name="Kuo A."/>
            <person name="Pangilinan J."/>
            <person name="Riley R."/>
            <person name="Labutti K."/>
            <person name="Andreopoulos B."/>
            <person name="Lipzen A."/>
            <person name="Chen C."/>
            <person name="Yanf M."/>
            <person name="Daum C."/>
            <person name="Ng V."/>
            <person name="Clum A."/>
            <person name="Steindorff A."/>
            <person name="Ohm R."/>
            <person name="Martin F."/>
            <person name="Silar P."/>
            <person name="Natvig D."/>
            <person name="Lalanne C."/>
            <person name="Gautier V."/>
            <person name="Ament-Velasquez S.L."/>
            <person name="Kruys A."/>
            <person name="Hutchinson M.I."/>
            <person name="Powell A.J."/>
            <person name="Barry K."/>
            <person name="Miller A.N."/>
            <person name="Grigoriev I.V."/>
            <person name="Debuchy R."/>
            <person name="Gladieux P."/>
            <person name="Thoren M.H."/>
            <person name="Johannesson H."/>
        </authorList>
    </citation>
    <scope>NUCLEOTIDE SEQUENCE</scope>
    <source>
        <strain evidence="2">CBS 626.80</strain>
    </source>
</reference>
<feature type="non-terminal residue" evidence="2">
    <location>
        <position position="185"/>
    </location>
</feature>
<reference evidence="2" key="1">
    <citation type="journal article" date="2023" name="Mol. Phylogenet. Evol.">
        <title>Genome-scale phylogeny and comparative genomics of the fungal order Sordariales.</title>
        <authorList>
            <person name="Hensen N."/>
            <person name="Bonometti L."/>
            <person name="Westerberg I."/>
            <person name="Brannstrom I.O."/>
            <person name="Guillou S."/>
            <person name="Cros-Aarteil S."/>
            <person name="Calhoun S."/>
            <person name="Haridas S."/>
            <person name="Kuo A."/>
            <person name="Mondo S."/>
            <person name="Pangilinan J."/>
            <person name="Riley R."/>
            <person name="LaButti K."/>
            <person name="Andreopoulos B."/>
            <person name="Lipzen A."/>
            <person name="Chen C."/>
            <person name="Yan M."/>
            <person name="Daum C."/>
            <person name="Ng V."/>
            <person name="Clum A."/>
            <person name="Steindorff A."/>
            <person name="Ohm R.A."/>
            <person name="Martin F."/>
            <person name="Silar P."/>
            <person name="Natvig D.O."/>
            <person name="Lalanne C."/>
            <person name="Gautier V."/>
            <person name="Ament-Velasquez S.L."/>
            <person name="Kruys A."/>
            <person name="Hutchinson M.I."/>
            <person name="Powell A.J."/>
            <person name="Barry K."/>
            <person name="Miller A.N."/>
            <person name="Grigoriev I.V."/>
            <person name="Debuchy R."/>
            <person name="Gladieux P."/>
            <person name="Hiltunen Thoren M."/>
            <person name="Johannesson H."/>
        </authorList>
    </citation>
    <scope>NUCLEOTIDE SEQUENCE</scope>
    <source>
        <strain evidence="2">CBS 626.80</strain>
    </source>
</reference>
<evidence type="ECO:0000256" key="1">
    <source>
        <dbReference type="SAM" id="MobiDB-lite"/>
    </source>
</evidence>
<comment type="caution">
    <text evidence="2">The sequence shown here is derived from an EMBL/GenBank/DDBJ whole genome shotgun (WGS) entry which is preliminary data.</text>
</comment>
<proteinExistence type="predicted"/>
<sequence length="185" mass="20407">MLVPLDSENKSSTITMAQQPLDACCTCATLLSSVPRFIPETEKPLPDDRRLSCCGRVICGNCTYNNPRFRSYCLYCQTPSPSSSSSSSSYPTPPNPRGPKYRPAPSHQHRIETEQDINDDDEDTLPPPYPGPTTFNNSLPLPSSSPPPYSAIPSTTATTTQDPKIQEHLRFCIWRGIGMGRWLGS</sequence>
<dbReference type="Proteomes" id="UP001303222">
    <property type="component" value="Unassembled WGS sequence"/>
</dbReference>
<feature type="region of interest" description="Disordered" evidence="1">
    <location>
        <begin position="81"/>
        <end position="161"/>
    </location>
</feature>
<organism evidence="2 3">
    <name type="scientific">Pseudoneurospora amorphoporcata</name>
    <dbReference type="NCBI Taxonomy" id="241081"/>
    <lineage>
        <taxon>Eukaryota</taxon>
        <taxon>Fungi</taxon>
        <taxon>Dikarya</taxon>
        <taxon>Ascomycota</taxon>
        <taxon>Pezizomycotina</taxon>
        <taxon>Sordariomycetes</taxon>
        <taxon>Sordariomycetidae</taxon>
        <taxon>Sordariales</taxon>
        <taxon>Sordariaceae</taxon>
        <taxon>Pseudoneurospora</taxon>
    </lineage>
</organism>
<feature type="compositionally biased region" description="Low complexity" evidence="1">
    <location>
        <begin position="151"/>
        <end position="160"/>
    </location>
</feature>
<feature type="compositionally biased region" description="Acidic residues" evidence="1">
    <location>
        <begin position="114"/>
        <end position="124"/>
    </location>
</feature>